<reference evidence="2 3" key="1">
    <citation type="submission" date="2020-04" db="EMBL/GenBank/DDBJ databases">
        <title>Description of novel Gluconacetobacter.</title>
        <authorList>
            <person name="Sombolestani A."/>
        </authorList>
    </citation>
    <scope>NUCLEOTIDE SEQUENCE [LARGE SCALE GENOMIC DNA]</scope>
    <source>
        <strain evidence="2 3">LMG 27801</strain>
    </source>
</reference>
<feature type="transmembrane region" description="Helical" evidence="1">
    <location>
        <begin position="153"/>
        <end position="170"/>
    </location>
</feature>
<feature type="transmembrane region" description="Helical" evidence="1">
    <location>
        <begin position="388"/>
        <end position="407"/>
    </location>
</feature>
<feature type="transmembrane region" description="Helical" evidence="1">
    <location>
        <begin position="307"/>
        <end position="326"/>
    </location>
</feature>
<keyword evidence="1" id="KW-1133">Transmembrane helix</keyword>
<comment type="caution">
    <text evidence="2">The sequence shown here is derived from an EMBL/GenBank/DDBJ whole genome shotgun (WGS) entry which is preliminary data.</text>
</comment>
<keyword evidence="3" id="KW-1185">Reference proteome</keyword>
<dbReference type="EMBL" id="JABEQD010000002">
    <property type="protein sequence ID" value="MBB2167643.1"/>
    <property type="molecule type" value="Genomic_DNA"/>
</dbReference>
<accession>A0A7W4IRH8</accession>
<name>A0A7W4IRH8_9PROT</name>
<evidence type="ECO:0000313" key="2">
    <source>
        <dbReference type="EMBL" id="MBB2167643.1"/>
    </source>
</evidence>
<sequence length="542" mass="59042">MFSSQSGKWSFSCLCILFVPPLFLFCIGAMTDISVPGIYMDAVNPDYAVVGVLNPASRIESWFLPGTLLFGRWPMLGQIYHGALPFYVGLPFYALFGTGVEGIRLTNMIFGCLVILGAGAFLRAAGVRLLFASLCLMLLALDPEFLFSFRTQFYITLLPIAAVFASAALVDARREAPPRLVVCLAGLFAGLACYGYFIFLFLVPALALLALYRWRDLPRARLLLWPVGFCVGVAPYLIGVIAILSATGGLRGFVTFMRGYLASLQVQHSQLSLLQRMHFFDYLVHGSLLDFGPSLMMLHVMTPLEAPGWKLVLLLLVPALAVLSGIARPRRIAGLLFIAGLLAGFLLLVLVFGNRLWFHHAALLLPVLYAGLALALERLTRCVPTRAAGVAVMICVIAVVPLLIANASDRQAVFLRLEATGGVGLSSDAIDRFAEDALRETDATHVFFPDWGAFMQFAMLTRGSIPYSTDFSPGEAKAMLCSGQDAELVVMAGKADGRLQQWNLALGWPVTTSIYAQRDNKPVLLVERWKAAQRPPGLCPAP</sequence>
<feature type="transmembrane region" description="Helical" evidence="1">
    <location>
        <begin position="357"/>
        <end position="376"/>
    </location>
</feature>
<protein>
    <recommendedName>
        <fullName evidence="4">Glycosyltransferase RgtA/B/C/D-like domain-containing protein</fullName>
    </recommendedName>
</protein>
<evidence type="ECO:0008006" key="4">
    <source>
        <dbReference type="Google" id="ProtNLM"/>
    </source>
</evidence>
<dbReference type="Proteomes" id="UP000559860">
    <property type="component" value="Unassembled WGS sequence"/>
</dbReference>
<keyword evidence="1" id="KW-0812">Transmembrane</keyword>
<feature type="transmembrane region" description="Helical" evidence="1">
    <location>
        <begin position="79"/>
        <end position="96"/>
    </location>
</feature>
<feature type="transmembrane region" description="Helical" evidence="1">
    <location>
        <begin position="333"/>
        <end position="351"/>
    </location>
</feature>
<keyword evidence="1" id="KW-0472">Membrane</keyword>
<feature type="transmembrane region" description="Helical" evidence="1">
    <location>
        <begin position="279"/>
        <end position="301"/>
    </location>
</feature>
<feature type="transmembrane region" description="Helical" evidence="1">
    <location>
        <begin position="9"/>
        <end position="30"/>
    </location>
</feature>
<dbReference type="AlphaFoldDB" id="A0A7W4IRH8"/>
<gene>
    <name evidence="2" type="ORF">HLH36_04605</name>
</gene>
<dbReference type="RefSeq" id="WP_182985260.1">
    <property type="nucleotide sequence ID" value="NZ_JABEQD010000002.1"/>
</dbReference>
<evidence type="ECO:0000256" key="1">
    <source>
        <dbReference type="SAM" id="Phobius"/>
    </source>
</evidence>
<feature type="transmembrane region" description="Helical" evidence="1">
    <location>
        <begin position="182"/>
        <end position="211"/>
    </location>
</feature>
<organism evidence="2 3">
    <name type="scientific">Gluconacetobacter aggeris</name>
    <dbReference type="NCBI Taxonomy" id="1286186"/>
    <lineage>
        <taxon>Bacteria</taxon>
        <taxon>Pseudomonadati</taxon>
        <taxon>Pseudomonadota</taxon>
        <taxon>Alphaproteobacteria</taxon>
        <taxon>Acetobacterales</taxon>
        <taxon>Acetobacteraceae</taxon>
        <taxon>Gluconacetobacter</taxon>
    </lineage>
</organism>
<feature type="transmembrane region" description="Helical" evidence="1">
    <location>
        <begin position="223"/>
        <end position="250"/>
    </location>
</feature>
<evidence type="ECO:0000313" key="3">
    <source>
        <dbReference type="Proteomes" id="UP000559860"/>
    </source>
</evidence>
<feature type="transmembrane region" description="Helical" evidence="1">
    <location>
        <begin position="108"/>
        <end position="141"/>
    </location>
</feature>
<proteinExistence type="predicted"/>